<dbReference type="Pfam" id="PF25607">
    <property type="entry name" value="DUF7939"/>
    <property type="match status" value="1"/>
</dbReference>
<name>A0ABP3WPM2_9GAMM</name>
<feature type="domain" description="DUF7939" evidence="4">
    <location>
        <begin position="494"/>
        <end position="592"/>
    </location>
</feature>
<dbReference type="EMBL" id="BAAAFA010000010">
    <property type="protein sequence ID" value="GAA0821508.1"/>
    <property type="molecule type" value="Genomic_DNA"/>
</dbReference>
<keyword evidence="6" id="KW-1185">Reference proteome</keyword>
<dbReference type="InterPro" id="IPR025738">
    <property type="entry name" value="BatD"/>
</dbReference>
<dbReference type="Proteomes" id="UP001500021">
    <property type="component" value="Unassembled WGS sequence"/>
</dbReference>
<evidence type="ECO:0000313" key="5">
    <source>
        <dbReference type="EMBL" id="GAA0821508.1"/>
    </source>
</evidence>
<keyword evidence="2" id="KW-0472">Membrane</keyword>
<evidence type="ECO:0000256" key="3">
    <source>
        <dbReference type="SAM" id="SignalP"/>
    </source>
</evidence>
<keyword evidence="2" id="KW-0812">Transmembrane</keyword>
<keyword evidence="2" id="KW-1133">Transmembrane helix</keyword>
<gene>
    <name evidence="5" type="ORF">GCM10009111_28610</name>
</gene>
<organism evidence="5 6">
    <name type="scientific">Colwellia asteriadis</name>
    <dbReference type="NCBI Taxonomy" id="517723"/>
    <lineage>
        <taxon>Bacteria</taxon>
        <taxon>Pseudomonadati</taxon>
        <taxon>Pseudomonadota</taxon>
        <taxon>Gammaproteobacteria</taxon>
        <taxon>Alteromonadales</taxon>
        <taxon>Colwelliaceae</taxon>
        <taxon>Colwellia</taxon>
    </lineage>
</organism>
<feature type="region of interest" description="Disordered" evidence="1">
    <location>
        <begin position="411"/>
        <end position="439"/>
    </location>
</feature>
<dbReference type="PANTHER" id="PTHR40940">
    <property type="entry name" value="PROTEIN BATD-RELATED"/>
    <property type="match status" value="1"/>
</dbReference>
<sequence length="607" mass="66508">MVKILSSLKGSLVKAALTMSLLSSFFLCLPSYALSQVTASVDKNPVMVNESIVLTVIADDDVDQRALDTSPLLADFIVGRTSFRSYSSSINFKTTLTSQWQIVLIARRTGKHTIPALTINSQKTAPISLVVLEKSDKDADQQDIFVTSTLSSSQTYVQQLFTLTLKLHFAVELKSGNLSEPSFPGAAIEKIGQDQQTSTIINGKRYRVIEQTYAITPQESGEFTIDAPVFSGDIMVASRGRSSFLSFAETKPVSVVGEPQSIKVLPIPLSYPPNTPWLPTEILTLHQEWPANEGEFTVGEPITRTITLTAAGLSKAQLPEIVMEHSKGFKVYPDQAQLHTNMTTDRLVSQKVQNFAIVPSQAGTFTLPELTVTWFNTVTNRTEQATLPAKEITVVAGENTLANNLAHNQNSAQTNQQNNGLNTIQPSQSAQNNDQGSATTVVATSDNTMQWLFLGLWLLTLILWLVHVIYLKRQYSTAPKRQVTNKPTSLSTGNAYQQLVNACKKNDASTALSLIIPWINQLIESDIIISKDSNNENKLVTNIAEVPTLINEQAFATALNDLQQHLYGKSAENGAPSWHGSALLAVITQINQKPNSDKNSPKWQLNP</sequence>
<dbReference type="InterPro" id="IPR057699">
    <property type="entry name" value="DUF7939"/>
</dbReference>
<feature type="transmembrane region" description="Helical" evidence="2">
    <location>
        <begin position="451"/>
        <end position="471"/>
    </location>
</feature>
<dbReference type="Pfam" id="PF13584">
    <property type="entry name" value="BatD"/>
    <property type="match status" value="3"/>
</dbReference>
<evidence type="ECO:0000259" key="4">
    <source>
        <dbReference type="Pfam" id="PF25607"/>
    </source>
</evidence>
<comment type="caution">
    <text evidence="5">The sequence shown here is derived from an EMBL/GenBank/DDBJ whole genome shotgun (WGS) entry which is preliminary data.</text>
</comment>
<accession>A0ABP3WPM2</accession>
<proteinExistence type="predicted"/>
<feature type="chain" id="PRO_5046224072" evidence="3">
    <location>
        <begin position="36"/>
        <end position="607"/>
    </location>
</feature>
<reference evidence="6" key="1">
    <citation type="journal article" date="2019" name="Int. J. Syst. Evol. Microbiol.">
        <title>The Global Catalogue of Microorganisms (GCM) 10K type strain sequencing project: providing services to taxonomists for standard genome sequencing and annotation.</title>
        <authorList>
            <consortium name="The Broad Institute Genomics Platform"/>
            <consortium name="The Broad Institute Genome Sequencing Center for Infectious Disease"/>
            <person name="Wu L."/>
            <person name="Ma J."/>
        </authorList>
    </citation>
    <scope>NUCLEOTIDE SEQUENCE [LARGE SCALE GENOMIC DNA]</scope>
    <source>
        <strain evidence="6">JCM 15608</strain>
    </source>
</reference>
<keyword evidence="3" id="KW-0732">Signal</keyword>
<feature type="compositionally biased region" description="Polar residues" evidence="1">
    <location>
        <begin position="420"/>
        <end position="439"/>
    </location>
</feature>
<protein>
    <submittedName>
        <fullName evidence="5">BatD family protein</fullName>
    </submittedName>
</protein>
<feature type="signal peptide" evidence="3">
    <location>
        <begin position="1"/>
        <end position="35"/>
    </location>
</feature>
<evidence type="ECO:0000256" key="2">
    <source>
        <dbReference type="SAM" id="Phobius"/>
    </source>
</evidence>
<evidence type="ECO:0000256" key="1">
    <source>
        <dbReference type="SAM" id="MobiDB-lite"/>
    </source>
</evidence>
<evidence type="ECO:0000313" key="6">
    <source>
        <dbReference type="Proteomes" id="UP001500021"/>
    </source>
</evidence>
<dbReference type="PANTHER" id="PTHR40940:SF1">
    <property type="entry name" value="PROTEIN BATD"/>
    <property type="match status" value="1"/>
</dbReference>